<reference evidence="1 2" key="1">
    <citation type="submission" date="2020-09" db="EMBL/GenBank/DDBJ databases">
        <title>Genome seq and assembly of Chryseobacterium sp.</title>
        <authorList>
            <person name="Chhetri G."/>
        </authorList>
    </citation>
    <scope>NUCLEOTIDE SEQUENCE [LARGE SCALE GENOMIC DNA]</scope>
    <source>
        <strain evidence="1 2">GCR10</strain>
    </source>
</reference>
<protein>
    <recommendedName>
        <fullName evidence="3">Molecular chaperone GroES</fullName>
    </recommendedName>
</protein>
<keyword evidence="2" id="KW-1185">Reference proteome</keyword>
<accession>A0ABR8ZE47</accession>
<proteinExistence type="predicted"/>
<dbReference type="EMBL" id="JACYFS010000004">
    <property type="protein sequence ID" value="MBD8083541.1"/>
    <property type="molecule type" value="Genomic_DNA"/>
</dbReference>
<name>A0ABR8ZE47_9FLAO</name>
<organism evidence="1 2">
    <name type="scientific">Chryseobacterium caseinilyticum</name>
    <dbReference type="NCBI Taxonomy" id="2771428"/>
    <lineage>
        <taxon>Bacteria</taxon>
        <taxon>Pseudomonadati</taxon>
        <taxon>Bacteroidota</taxon>
        <taxon>Flavobacteriia</taxon>
        <taxon>Flavobacteriales</taxon>
        <taxon>Weeksellaceae</taxon>
        <taxon>Chryseobacterium group</taxon>
        <taxon>Chryseobacterium</taxon>
    </lineage>
</organism>
<evidence type="ECO:0000313" key="1">
    <source>
        <dbReference type="EMBL" id="MBD8083541.1"/>
    </source>
</evidence>
<gene>
    <name evidence="1" type="ORF">IC610_14060</name>
</gene>
<evidence type="ECO:0000313" key="2">
    <source>
        <dbReference type="Proteomes" id="UP000637299"/>
    </source>
</evidence>
<dbReference type="RefSeq" id="WP_191737418.1">
    <property type="nucleotide sequence ID" value="NZ_JACYFS010000004.1"/>
</dbReference>
<dbReference type="Proteomes" id="UP000637299">
    <property type="component" value="Unassembled WGS sequence"/>
</dbReference>
<sequence>MNKFQIILFVLISQIVFSQNVLLNKVEKINDNKDKFLILLPVKTEQAEYLGEVEVRGFSNDDAAVFSAIYKKAKEIGANSYSLQPFETIDGSPSKFDAAHYRLNLYYINKDNLPKKDGSIYIFASSENDQKISVNRKDYILEPRSYLTIPVIASEVYTISTKKLLGSTLKFQVKDQSSSYYFQASSSKVKADESGVGGLNLKSGDIVGLESSYGDFLRSIYTQR</sequence>
<comment type="caution">
    <text evidence="1">The sequence shown here is derived from an EMBL/GenBank/DDBJ whole genome shotgun (WGS) entry which is preliminary data.</text>
</comment>
<evidence type="ECO:0008006" key="3">
    <source>
        <dbReference type="Google" id="ProtNLM"/>
    </source>
</evidence>